<evidence type="ECO:0000256" key="1">
    <source>
        <dbReference type="ARBA" id="ARBA00023015"/>
    </source>
</evidence>
<keyword evidence="6" id="KW-1185">Reference proteome</keyword>
<dbReference type="AlphaFoldDB" id="A0A918TGZ2"/>
<keyword evidence="1" id="KW-0805">Transcription regulation</keyword>
<dbReference type="PANTHER" id="PTHR46796">
    <property type="entry name" value="HTH-TYPE TRANSCRIPTIONAL ACTIVATOR RHAS-RELATED"/>
    <property type="match status" value="1"/>
</dbReference>
<dbReference type="InterPro" id="IPR050204">
    <property type="entry name" value="AraC_XylS_family_regulators"/>
</dbReference>
<keyword evidence="2" id="KW-0238">DNA-binding</keyword>
<evidence type="ECO:0000259" key="4">
    <source>
        <dbReference type="PROSITE" id="PS01124"/>
    </source>
</evidence>
<dbReference type="InterPro" id="IPR018062">
    <property type="entry name" value="HTH_AraC-typ_CS"/>
</dbReference>
<dbReference type="SUPFAM" id="SSF55785">
    <property type="entry name" value="PYP-like sensor domain (PAS domain)"/>
    <property type="match status" value="1"/>
</dbReference>
<feature type="domain" description="HTH araC/xylS-type" evidence="4">
    <location>
        <begin position="133"/>
        <end position="231"/>
    </location>
</feature>
<proteinExistence type="predicted"/>
<dbReference type="InterPro" id="IPR013656">
    <property type="entry name" value="PAS_4"/>
</dbReference>
<dbReference type="PANTHER" id="PTHR46796:SF13">
    <property type="entry name" value="HTH-TYPE TRANSCRIPTIONAL ACTIVATOR RHAS"/>
    <property type="match status" value="1"/>
</dbReference>
<evidence type="ECO:0000256" key="2">
    <source>
        <dbReference type="ARBA" id="ARBA00023125"/>
    </source>
</evidence>
<keyword evidence="3" id="KW-0804">Transcription</keyword>
<dbReference type="GO" id="GO:0003700">
    <property type="term" value="F:DNA-binding transcription factor activity"/>
    <property type="evidence" value="ECO:0007669"/>
    <property type="project" value="InterPro"/>
</dbReference>
<reference evidence="5" key="2">
    <citation type="submission" date="2020-09" db="EMBL/GenBank/DDBJ databases">
        <authorList>
            <person name="Sun Q."/>
            <person name="Kim S."/>
        </authorList>
    </citation>
    <scope>NUCLEOTIDE SEQUENCE</scope>
    <source>
        <strain evidence="5">KCTC 12988</strain>
    </source>
</reference>
<evidence type="ECO:0000313" key="6">
    <source>
        <dbReference type="Proteomes" id="UP000644507"/>
    </source>
</evidence>
<sequence>MEDSTLTERLFSALPDIVFCLKNRDRVYMSANDAFAERVGLGSRWTVVGKRAEDLFPKVLADHYRSQDEEVLATGRGFQERLELVPLRGGGLGWFLASKVPIHDREGALLGIASVSQDLRLPSGQEMNYRELAEVVTEIEQRFAEDLSRKELACRAGLSEEQFERRLKRVFGLSLNGFVRKLRVEYGSRLLVETDKSLAEISLDCGYSEQSAFSRQFKSTVGMPPGKYRAEFGGWWRGIEP</sequence>
<dbReference type="InterPro" id="IPR009057">
    <property type="entry name" value="Homeodomain-like_sf"/>
</dbReference>
<gene>
    <name evidence="5" type="ORF">GCM10007100_09980</name>
</gene>
<dbReference type="PROSITE" id="PS00041">
    <property type="entry name" value="HTH_ARAC_FAMILY_1"/>
    <property type="match status" value="1"/>
</dbReference>
<dbReference type="InterPro" id="IPR020449">
    <property type="entry name" value="Tscrpt_reg_AraC-type_HTH"/>
</dbReference>
<name>A0A918TGZ2_9BACT</name>
<dbReference type="Gene3D" id="3.30.450.20">
    <property type="entry name" value="PAS domain"/>
    <property type="match status" value="1"/>
</dbReference>
<dbReference type="EMBL" id="BMXI01000003">
    <property type="protein sequence ID" value="GHC46375.1"/>
    <property type="molecule type" value="Genomic_DNA"/>
</dbReference>
<dbReference type="Pfam" id="PF08448">
    <property type="entry name" value="PAS_4"/>
    <property type="match status" value="1"/>
</dbReference>
<dbReference type="PRINTS" id="PR00032">
    <property type="entry name" value="HTHARAC"/>
</dbReference>
<dbReference type="Gene3D" id="1.10.10.60">
    <property type="entry name" value="Homeodomain-like"/>
    <property type="match status" value="1"/>
</dbReference>
<dbReference type="PROSITE" id="PS01124">
    <property type="entry name" value="HTH_ARAC_FAMILY_2"/>
    <property type="match status" value="1"/>
</dbReference>
<evidence type="ECO:0000256" key="3">
    <source>
        <dbReference type="ARBA" id="ARBA00023163"/>
    </source>
</evidence>
<evidence type="ECO:0000313" key="5">
    <source>
        <dbReference type="EMBL" id="GHC46375.1"/>
    </source>
</evidence>
<dbReference type="Pfam" id="PF12833">
    <property type="entry name" value="HTH_18"/>
    <property type="match status" value="1"/>
</dbReference>
<dbReference type="SUPFAM" id="SSF46689">
    <property type="entry name" value="Homeodomain-like"/>
    <property type="match status" value="2"/>
</dbReference>
<dbReference type="SMART" id="SM00342">
    <property type="entry name" value="HTH_ARAC"/>
    <property type="match status" value="1"/>
</dbReference>
<protein>
    <submittedName>
        <fullName evidence="5">AraC family transcriptional regulator</fullName>
    </submittedName>
</protein>
<dbReference type="InterPro" id="IPR018060">
    <property type="entry name" value="HTH_AraC"/>
</dbReference>
<dbReference type="Proteomes" id="UP000644507">
    <property type="component" value="Unassembled WGS sequence"/>
</dbReference>
<organism evidence="5 6">
    <name type="scientific">Roseibacillus persicicus</name>
    <dbReference type="NCBI Taxonomy" id="454148"/>
    <lineage>
        <taxon>Bacteria</taxon>
        <taxon>Pseudomonadati</taxon>
        <taxon>Verrucomicrobiota</taxon>
        <taxon>Verrucomicrobiia</taxon>
        <taxon>Verrucomicrobiales</taxon>
        <taxon>Verrucomicrobiaceae</taxon>
        <taxon>Roseibacillus</taxon>
    </lineage>
</organism>
<comment type="caution">
    <text evidence="5">The sequence shown here is derived from an EMBL/GenBank/DDBJ whole genome shotgun (WGS) entry which is preliminary data.</text>
</comment>
<accession>A0A918TGZ2</accession>
<dbReference type="InterPro" id="IPR035965">
    <property type="entry name" value="PAS-like_dom_sf"/>
</dbReference>
<reference evidence="5" key="1">
    <citation type="journal article" date="2014" name="Int. J. Syst. Evol. Microbiol.">
        <title>Complete genome sequence of Corynebacterium casei LMG S-19264T (=DSM 44701T), isolated from a smear-ripened cheese.</title>
        <authorList>
            <consortium name="US DOE Joint Genome Institute (JGI-PGF)"/>
            <person name="Walter F."/>
            <person name="Albersmeier A."/>
            <person name="Kalinowski J."/>
            <person name="Ruckert C."/>
        </authorList>
    </citation>
    <scope>NUCLEOTIDE SEQUENCE</scope>
    <source>
        <strain evidence="5">KCTC 12988</strain>
    </source>
</reference>
<dbReference type="GO" id="GO:0043565">
    <property type="term" value="F:sequence-specific DNA binding"/>
    <property type="evidence" value="ECO:0007669"/>
    <property type="project" value="InterPro"/>
</dbReference>